<proteinExistence type="evidence at transcript level"/>
<sequence>MTSESWFDPVLPGAQGRHPQRLPAHLRAADHPCPPKSWPEIPGPDSGGLPAALVRPRSHSWRSRRTAALRAAVRVACCARWRRRRPADRFLRLHTRHAVSEVVAPVTSGSLTSFSTPRPANLRLLYRSSTKLTNKGNRHR</sequence>
<dbReference type="EMBL" id="GADI01003144">
    <property type="protein sequence ID" value="JAA70664.1"/>
    <property type="molecule type" value="mRNA"/>
</dbReference>
<protein>
    <submittedName>
        <fullName evidence="2">Putative secreted protein</fullName>
    </submittedName>
</protein>
<evidence type="ECO:0000313" key="2">
    <source>
        <dbReference type="EMBL" id="JAA70664.1"/>
    </source>
</evidence>
<reference evidence="2" key="1">
    <citation type="submission" date="2012-12" db="EMBL/GenBank/DDBJ databases">
        <title>Identification and characterization of a phenylalanine ammonia-lyase gene family in Isatis indigotica Fort.</title>
        <authorList>
            <person name="Liu Q."/>
            <person name="Chen J."/>
            <person name="Zhou X."/>
            <person name="Di P."/>
            <person name="Xiao Y."/>
            <person name="Xuan H."/>
            <person name="Zhang L."/>
            <person name="Chen W."/>
        </authorList>
    </citation>
    <scope>NUCLEOTIDE SEQUENCE</scope>
    <source>
        <tissue evidence="2">Salivary gland</tissue>
    </source>
</reference>
<organism evidence="2">
    <name type="scientific">Ixodes ricinus</name>
    <name type="common">Common tick</name>
    <name type="synonym">Acarus ricinus</name>
    <dbReference type="NCBI Taxonomy" id="34613"/>
    <lineage>
        <taxon>Eukaryota</taxon>
        <taxon>Metazoa</taxon>
        <taxon>Ecdysozoa</taxon>
        <taxon>Arthropoda</taxon>
        <taxon>Chelicerata</taxon>
        <taxon>Arachnida</taxon>
        <taxon>Acari</taxon>
        <taxon>Parasitiformes</taxon>
        <taxon>Ixodida</taxon>
        <taxon>Ixodoidea</taxon>
        <taxon>Ixodidae</taxon>
        <taxon>Ixodinae</taxon>
        <taxon>Ixodes</taxon>
    </lineage>
</organism>
<dbReference type="AlphaFoldDB" id="A0A0K8RJG2"/>
<accession>A0A0K8RJG2</accession>
<evidence type="ECO:0000256" key="1">
    <source>
        <dbReference type="SAM" id="MobiDB-lite"/>
    </source>
</evidence>
<name>A0A0K8RJG2_IXORI</name>
<feature type="region of interest" description="Disordered" evidence="1">
    <location>
        <begin position="32"/>
        <end position="60"/>
    </location>
</feature>